<dbReference type="AlphaFoldDB" id="A0A2R4BJQ4"/>
<evidence type="ECO:0000256" key="1">
    <source>
        <dbReference type="SAM" id="Phobius"/>
    </source>
</evidence>
<gene>
    <name evidence="2" type="ORF">Tharo_0596</name>
</gene>
<reference evidence="2 3" key="1">
    <citation type="submission" date="2018-03" db="EMBL/GenBank/DDBJ databases">
        <title>Complete genome sequence of Thauera aromatica, a model organism for studying aromatic compound degradation under denitrifying conditions.</title>
        <authorList>
            <person name="Lo H.-Y."/>
            <person name="Goris T."/>
            <person name="Boll M."/>
            <person name="Mueller J.A."/>
        </authorList>
    </citation>
    <scope>NUCLEOTIDE SEQUENCE [LARGE SCALE GENOMIC DNA]</scope>
    <source>
        <strain evidence="2 3">K172</strain>
    </source>
</reference>
<keyword evidence="3" id="KW-1185">Reference proteome</keyword>
<dbReference type="Proteomes" id="UP000241885">
    <property type="component" value="Chromosome"/>
</dbReference>
<feature type="transmembrane region" description="Helical" evidence="1">
    <location>
        <begin position="6"/>
        <end position="22"/>
    </location>
</feature>
<protein>
    <submittedName>
        <fullName evidence="2">Uncharacterized protein</fullName>
    </submittedName>
</protein>
<name>A0A2R4BJQ4_THAAR</name>
<sequence length="73" mass="8333">MMLDVESVLWVSAIIALGLAALRRHIKRRRKVEIEIPPFLRGMTDRGDGADSRFKGNWTEIHPLPKHISKGED</sequence>
<dbReference type="OrthoDB" id="8527990at2"/>
<proteinExistence type="predicted"/>
<dbReference type="KEGG" id="tak:Tharo_0596"/>
<dbReference type="RefSeq" id="WP_107219950.1">
    <property type="nucleotide sequence ID" value="NZ_CP028339.1"/>
</dbReference>
<organism evidence="2 3">
    <name type="scientific">Thauera aromatica K172</name>
    <dbReference type="NCBI Taxonomy" id="44139"/>
    <lineage>
        <taxon>Bacteria</taxon>
        <taxon>Pseudomonadati</taxon>
        <taxon>Pseudomonadota</taxon>
        <taxon>Betaproteobacteria</taxon>
        <taxon>Rhodocyclales</taxon>
        <taxon>Zoogloeaceae</taxon>
        <taxon>Thauera</taxon>
    </lineage>
</organism>
<keyword evidence="1" id="KW-0472">Membrane</keyword>
<evidence type="ECO:0000313" key="3">
    <source>
        <dbReference type="Proteomes" id="UP000241885"/>
    </source>
</evidence>
<keyword evidence="1" id="KW-0812">Transmembrane</keyword>
<dbReference type="EMBL" id="CP028339">
    <property type="protein sequence ID" value="AVR87539.1"/>
    <property type="molecule type" value="Genomic_DNA"/>
</dbReference>
<evidence type="ECO:0000313" key="2">
    <source>
        <dbReference type="EMBL" id="AVR87539.1"/>
    </source>
</evidence>
<keyword evidence="1" id="KW-1133">Transmembrane helix</keyword>
<accession>A0A2R4BJQ4</accession>